<organism evidence="9 10">
    <name type="scientific">Gemmata obscuriglobus</name>
    <dbReference type="NCBI Taxonomy" id="114"/>
    <lineage>
        <taxon>Bacteria</taxon>
        <taxon>Pseudomonadati</taxon>
        <taxon>Planctomycetota</taxon>
        <taxon>Planctomycetia</taxon>
        <taxon>Gemmatales</taxon>
        <taxon>Gemmataceae</taxon>
        <taxon>Gemmata</taxon>
    </lineage>
</organism>
<proteinExistence type="inferred from homology"/>
<dbReference type="PROSITE" id="PS50850">
    <property type="entry name" value="MFS"/>
    <property type="match status" value="1"/>
</dbReference>
<feature type="transmembrane region" description="Helical" evidence="7">
    <location>
        <begin position="361"/>
        <end position="382"/>
    </location>
</feature>
<dbReference type="Pfam" id="PF07690">
    <property type="entry name" value="MFS_1"/>
    <property type="match status" value="2"/>
</dbReference>
<accession>A0A2Z3GX02</accession>
<feature type="transmembrane region" description="Helical" evidence="7">
    <location>
        <begin position="303"/>
        <end position="322"/>
    </location>
</feature>
<gene>
    <name evidence="9" type="ORF">C1280_15675</name>
</gene>
<keyword evidence="5" id="KW-0534">Nitrate assimilation</keyword>
<name>A0A2Z3GX02_9BACT</name>
<dbReference type="InterPro" id="IPR036259">
    <property type="entry name" value="MFS_trans_sf"/>
</dbReference>
<keyword evidence="10" id="KW-1185">Reference proteome</keyword>
<evidence type="ECO:0000256" key="4">
    <source>
        <dbReference type="ARBA" id="ARBA00022989"/>
    </source>
</evidence>
<protein>
    <submittedName>
        <fullName evidence="9">NarK/NasA family nitrate transporter</fullName>
    </submittedName>
</protein>
<evidence type="ECO:0000313" key="10">
    <source>
        <dbReference type="Proteomes" id="UP000245802"/>
    </source>
</evidence>
<dbReference type="PANTHER" id="PTHR23515">
    <property type="entry name" value="HIGH-AFFINITY NITRATE TRANSPORTER 2.3"/>
    <property type="match status" value="1"/>
</dbReference>
<feature type="transmembrane region" description="Helical" evidence="7">
    <location>
        <begin position="85"/>
        <end position="103"/>
    </location>
</feature>
<evidence type="ECO:0000259" key="8">
    <source>
        <dbReference type="PROSITE" id="PS50850"/>
    </source>
</evidence>
<dbReference type="KEGG" id="gog:C1280_15675"/>
<evidence type="ECO:0000256" key="2">
    <source>
        <dbReference type="ARBA" id="ARBA00008432"/>
    </source>
</evidence>
<comment type="subcellular location">
    <subcellularLocation>
        <location evidence="1">Membrane</location>
        <topology evidence="1">Multi-pass membrane protein</topology>
    </subcellularLocation>
</comment>
<feature type="domain" description="Major facilitator superfamily (MFS) profile" evidence="8">
    <location>
        <begin position="18"/>
        <end position="449"/>
    </location>
</feature>
<feature type="transmembrane region" description="Helical" evidence="7">
    <location>
        <begin position="54"/>
        <end position="73"/>
    </location>
</feature>
<comment type="similarity">
    <text evidence="2">Belongs to the major facilitator superfamily. Nitrate/nitrite porter (TC 2.A.1.8) family.</text>
</comment>
<evidence type="ECO:0000256" key="1">
    <source>
        <dbReference type="ARBA" id="ARBA00004141"/>
    </source>
</evidence>
<feature type="transmembrane region" description="Helical" evidence="7">
    <location>
        <begin position="233"/>
        <end position="254"/>
    </location>
</feature>
<evidence type="ECO:0000256" key="6">
    <source>
        <dbReference type="ARBA" id="ARBA00023136"/>
    </source>
</evidence>
<evidence type="ECO:0000313" key="9">
    <source>
        <dbReference type="EMBL" id="AWM38283.1"/>
    </source>
</evidence>
<dbReference type="OrthoDB" id="9773404at2"/>
<sequence>MTPDSHSAAAPAAGQRARVLTLSTVAFTLLFAVWLMLGMLSIKIKPELGLTDGQLYNLTIAAILSGALLRFHFGVWTDRYGGRRVMTALILFAVVPTFLVSRVTSYTELLICAVLYGVAGNSFSVGIAWCAAWFPKERQGLALGVFGAGNVGASVTKLVGPILIAAVPAAGFFGGVVPGGWRFIPVAYAGLLVLLALAVWFLSPREDRRPARGRPLSELMAPMKHARVWEYSLQYTVVFGAYVALSGVLPQFYYATYGKQLAVSFHLNEQLVSEFDTIKGLKGDAYTAHLNAHPVVKDDLNTLSKWIGLLAAVCFVFPASLLRPVGGWLSDKYGAARVMAAVFVAMLVAGLALVLPLGLGVWGFTGALFMLGAGMGVGKASVYKMIPDHFPREVGAVGGLVGLLGALGGVLLPLAWAAVPGSTFAALLTLTIISAMWFAAGLVLERKPAAVPA</sequence>
<dbReference type="SUPFAM" id="SSF103473">
    <property type="entry name" value="MFS general substrate transporter"/>
    <property type="match status" value="1"/>
</dbReference>
<reference evidence="9 10" key="1">
    <citation type="submission" date="2018-01" db="EMBL/GenBank/DDBJ databases">
        <title>G. obscuriglobus.</title>
        <authorList>
            <person name="Franke J."/>
            <person name="Blomberg W."/>
            <person name="Selmecki A."/>
        </authorList>
    </citation>
    <scope>NUCLEOTIDE SEQUENCE [LARGE SCALE GENOMIC DNA]</scope>
    <source>
        <strain evidence="9 10">DSM 5831</strain>
    </source>
</reference>
<feature type="transmembrane region" description="Helical" evidence="7">
    <location>
        <begin position="183"/>
        <end position="202"/>
    </location>
</feature>
<dbReference type="GO" id="GO:0015112">
    <property type="term" value="F:nitrate transmembrane transporter activity"/>
    <property type="evidence" value="ECO:0007669"/>
    <property type="project" value="InterPro"/>
</dbReference>
<keyword evidence="4 7" id="KW-1133">Transmembrane helix</keyword>
<feature type="transmembrane region" description="Helical" evidence="7">
    <location>
        <begin position="20"/>
        <end position="42"/>
    </location>
</feature>
<dbReference type="InterPro" id="IPR044772">
    <property type="entry name" value="NO3_transporter"/>
</dbReference>
<dbReference type="GO" id="GO:0016020">
    <property type="term" value="C:membrane"/>
    <property type="evidence" value="ECO:0007669"/>
    <property type="project" value="UniProtKB-SubCell"/>
</dbReference>
<keyword evidence="3 7" id="KW-0812">Transmembrane</keyword>
<feature type="transmembrane region" description="Helical" evidence="7">
    <location>
        <begin position="334"/>
        <end position="355"/>
    </location>
</feature>
<dbReference type="GO" id="GO:0042128">
    <property type="term" value="P:nitrate assimilation"/>
    <property type="evidence" value="ECO:0007669"/>
    <property type="project" value="UniProtKB-KW"/>
</dbReference>
<feature type="transmembrane region" description="Helical" evidence="7">
    <location>
        <begin position="109"/>
        <end position="134"/>
    </location>
</feature>
<dbReference type="EMBL" id="CP025958">
    <property type="protein sequence ID" value="AWM38283.1"/>
    <property type="molecule type" value="Genomic_DNA"/>
</dbReference>
<dbReference type="Proteomes" id="UP000245802">
    <property type="component" value="Chromosome"/>
</dbReference>
<feature type="transmembrane region" description="Helical" evidence="7">
    <location>
        <begin position="424"/>
        <end position="444"/>
    </location>
</feature>
<dbReference type="InterPro" id="IPR020846">
    <property type="entry name" value="MFS_dom"/>
</dbReference>
<evidence type="ECO:0000256" key="3">
    <source>
        <dbReference type="ARBA" id="ARBA00022692"/>
    </source>
</evidence>
<dbReference type="AlphaFoldDB" id="A0A2Z3GX02"/>
<dbReference type="Gene3D" id="1.20.1250.20">
    <property type="entry name" value="MFS general substrate transporter like domains"/>
    <property type="match status" value="2"/>
</dbReference>
<dbReference type="InterPro" id="IPR011701">
    <property type="entry name" value="MFS"/>
</dbReference>
<evidence type="ECO:0000256" key="7">
    <source>
        <dbReference type="SAM" id="Phobius"/>
    </source>
</evidence>
<keyword evidence="6 7" id="KW-0472">Membrane</keyword>
<dbReference type="RefSeq" id="WP_010047242.1">
    <property type="nucleotide sequence ID" value="NZ_CP025958.1"/>
</dbReference>
<feature type="transmembrane region" description="Helical" evidence="7">
    <location>
        <begin position="394"/>
        <end position="418"/>
    </location>
</feature>
<evidence type="ECO:0000256" key="5">
    <source>
        <dbReference type="ARBA" id="ARBA00023063"/>
    </source>
</evidence>